<evidence type="ECO:0000259" key="8">
    <source>
        <dbReference type="Pfam" id="PF01694"/>
    </source>
</evidence>
<keyword evidence="4" id="KW-0378">Hydrolase</keyword>
<feature type="domain" description="Peptidase S54 rhomboid" evidence="8">
    <location>
        <begin position="43"/>
        <end position="182"/>
    </location>
</feature>
<sequence>MDISLYILVAIIAITCVISYIGFQQPEFFQKYKFEVGAIQRRKEYIRILSAGFLHGDFMHLLFNMYTLYIFAPIALIGFGIGGFLIIYLGSIILGNLFCLYVYKNVPFYSAIGASGGVSGVLFAAVALAPNDIQIWFIPGFAFGALYFGYSVYMMLNPRANDNIGHAAHLGGAFFGLVYAVASYPEFAMQNALFIGIMALPLIYLAYEIFVKKRIG</sequence>
<evidence type="ECO:0000313" key="9">
    <source>
        <dbReference type="EMBL" id="TDX83185.1"/>
    </source>
</evidence>
<feature type="transmembrane region" description="Helical" evidence="7">
    <location>
        <begin position="69"/>
        <end position="94"/>
    </location>
</feature>
<evidence type="ECO:0000256" key="7">
    <source>
        <dbReference type="SAM" id="Phobius"/>
    </source>
</evidence>
<feature type="transmembrane region" description="Helical" evidence="7">
    <location>
        <begin position="163"/>
        <end position="182"/>
    </location>
</feature>
<dbReference type="InterPro" id="IPR050925">
    <property type="entry name" value="Rhomboid_protease_S54"/>
</dbReference>
<comment type="similarity">
    <text evidence="2">Belongs to the peptidase S54 family.</text>
</comment>
<accession>A0A4R8IEF4</accession>
<dbReference type="Proteomes" id="UP000295313">
    <property type="component" value="Unassembled WGS sequence"/>
</dbReference>
<keyword evidence="10" id="KW-1185">Reference proteome</keyword>
<evidence type="ECO:0000256" key="4">
    <source>
        <dbReference type="ARBA" id="ARBA00022801"/>
    </source>
</evidence>
<organism evidence="9 10">
    <name type="scientific">Epilithonimonas xixisoli</name>
    <dbReference type="NCBI Taxonomy" id="1476462"/>
    <lineage>
        <taxon>Bacteria</taxon>
        <taxon>Pseudomonadati</taxon>
        <taxon>Bacteroidota</taxon>
        <taxon>Flavobacteriia</taxon>
        <taxon>Flavobacteriales</taxon>
        <taxon>Weeksellaceae</taxon>
        <taxon>Chryseobacterium group</taxon>
        <taxon>Epilithonimonas</taxon>
    </lineage>
</organism>
<gene>
    <name evidence="9" type="ORF">B0I22_3256</name>
</gene>
<evidence type="ECO:0000256" key="3">
    <source>
        <dbReference type="ARBA" id="ARBA00022692"/>
    </source>
</evidence>
<keyword evidence="6 7" id="KW-0472">Membrane</keyword>
<protein>
    <submittedName>
        <fullName evidence="9">Rhomboid family protein</fullName>
    </submittedName>
</protein>
<dbReference type="PANTHER" id="PTHR43731">
    <property type="entry name" value="RHOMBOID PROTEASE"/>
    <property type="match status" value="1"/>
</dbReference>
<dbReference type="InterPro" id="IPR022764">
    <property type="entry name" value="Peptidase_S54_rhomboid_dom"/>
</dbReference>
<evidence type="ECO:0000256" key="1">
    <source>
        <dbReference type="ARBA" id="ARBA00004141"/>
    </source>
</evidence>
<comment type="caution">
    <text evidence="9">The sequence shown here is derived from an EMBL/GenBank/DDBJ whole genome shotgun (WGS) entry which is preliminary data.</text>
</comment>
<dbReference type="AlphaFoldDB" id="A0A4R8IEF4"/>
<dbReference type="Pfam" id="PF01694">
    <property type="entry name" value="Rhomboid"/>
    <property type="match status" value="1"/>
</dbReference>
<comment type="subcellular location">
    <subcellularLocation>
        <location evidence="1">Membrane</location>
        <topology evidence="1">Multi-pass membrane protein</topology>
    </subcellularLocation>
</comment>
<feature type="transmembrane region" description="Helical" evidence="7">
    <location>
        <begin position="188"/>
        <end position="207"/>
    </location>
</feature>
<name>A0A4R8IEF4_9FLAO</name>
<evidence type="ECO:0000313" key="10">
    <source>
        <dbReference type="Proteomes" id="UP000295313"/>
    </source>
</evidence>
<feature type="transmembrane region" description="Helical" evidence="7">
    <location>
        <begin position="135"/>
        <end position="156"/>
    </location>
</feature>
<keyword evidence="5 7" id="KW-1133">Transmembrane helix</keyword>
<dbReference type="InterPro" id="IPR035952">
    <property type="entry name" value="Rhomboid-like_sf"/>
</dbReference>
<feature type="transmembrane region" description="Helical" evidence="7">
    <location>
        <begin position="6"/>
        <end position="23"/>
    </location>
</feature>
<feature type="transmembrane region" description="Helical" evidence="7">
    <location>
        <begin position="106"/>
        <end position="129"/>
    </location>
</feature>
<evidence type="ECO:0000256" key="5">
    <source>
        <dbReference type="ARBA" id="ARBA00022989"/>
    </source>
</evidence>
<evidence type="ECO:0000256" key="2">
    <source>
        <dbReference type="ARBA" id="ARBA00009045"/>
    </source>
</evidence>
<keyword evidence="3 7" id="KW-0812">Transmembrane</keyword>
<dbReference type="GO" id="GO:0016020">
    <property type="term" value="C:membrane"/>
    <property type="evidence" value="ECO:0007669"/>
    <property type="project" value="UniProtKB-SubCell"/>
</dbReference>
<dbReference type="GO" id="GO:0004252">
    <property type="term" value="F:serine-type endopeptidase activity"/>
    <property type="evidence" value="ECO:0007669"/>
    <property type="project" value="InterPro"/>
</dbReference>
<dbReference type="OrthoDB" id="9807874at2"/>
<dbReference type="Gene3D" id="1.20.1540.10">
    <property type="entry name" value="Rhomboid-like"/>
    <property type="match status" value="1"/>
</dbReference>
<proteinExistence type="inferred from homology"/>
<dbReference type="RefSeq" id="WP_133946292.1">
    <property type="nucleotide sequence ID" value="NZ_SOEO01000003.1"/>
</dbReference>
<dbReference type="SUPFAM" id="SSF144091">
    <property type="entry name" value="Rhomboid-like"/>
    <property type="match status" value="1"/>
</dbReference>
<reference evidence="9 10" key="1">
    <citation type="submission" date="2019-03" db="EMBL/GenBank/DDBJ databases">
        <title>Genomic Encyclopedia of Type Strains, Phase III (KMG-III): the genomes of soil and plant-associated and newly described type strains.</title>
        <authorList>
            <person name="Whitman W."/>
        </authorList>
    </citation>
    <scope>NUCLEOTIDE SEQUENCE [LARGE SCALE GENOMIC DNA]</scope>
    <source>
        <strain evidence="9 10">CGMCC 1.12802</strain>
    </source>
</reference>
<dbReference type="EMBL" id="SOEO01000003">
    <property type="protein sequence ID" value="TDX83185.1"/>
    <property type="molecule type" value="Genomic_DNA"/>
</dbReference>
<evidence type="ECO:0000256" key="6">
    <source>
        <dbReference type="ARBA" id="ARBA00023136"/>
    </source>
</evidence>
<dbReference type="PANTHER" id="PTHR43731:SF14">
    <property type="entry name" value="PRESENILIN-ASSOCIATED RHOMBOID-LIKE PROTEIN, MITOCHONDRIAL"/>
    <property type="match status" value="1"/>
</dbReference>